<organism evidence="1 2">
    <name type="scientific">Trematosphaeria pertusa</name>
    <dbReference type="NCBI Taxonomy" id="390896"/>
    <lineage>
        <taxon>Eukaryota</taxon>
        <taxon>Fungi</taxon>
        <taxon>Dikarya</taxon>
        <taxon>Ascomycota</taxon>
        <taxon>Pezizomycotina</taxon>
        <taxon>Dothideomycetes</taxon>
        <taxon>Pleosporomycetidae</taxon>
        <taxon>Pleosporales</taxon>
        <taxon>Massarineae</taxon>
        <taxon>Trematosphaeriaceae</taxon>
        <taxon>Trematosphaeria</taxon>
    </lineage>
</organism>
<dbReference type="EMBL" id="ML987201">
    <property type="protein sequence ID" value="KAF2245093.1"/>
    <property type="molecule type" value="Genomic_DNA"/>
</dbReference>
<dbReference type="Gene3D" id="1.10.510.10">
    <property type="entry name" value="Transferase(Phosphotransferase) domain 1"/>
    <property type="match status" value="1"/>
</dbReference>
<keyword evidence="2" id="KW-1185">Reference proteome</keyword>
<dbReference type="AlphaFoldDB" id="A0A6A6I6D3"/>
<dbReference type="InterPro" id="IPR011009">
    <property type="entry name" value="Kinase-like_dom_sf"/>
</dbReference>
<dbReference type="SUPFAM" id="SSF56112">
    <property type="entry name" value="Protein kinase-like (PK-like)"/>
    <property type="match status" value="1"/>
</dbReference>
<reference evidence="1" key="1">
    <citation type="journal article" date="2020" name="Stud. Mycol.">
        <title>101 Dothideomycetes genomes: a test case for predicting lifestyles and emergence of pathogens.</title>
        <authorList>
            <person name="Haridas S."/>
            <person name="Albert R."/>
            <person name="Binder M."/>
            <person name="Bloem J."/>
            <person name="Labutti K."/>
            <person name="Salamov A."/>
            <person name="Andreopoulos B."/>
            <person name="Baker S."/>
            <person name="Barry K."/>
            <person name="Bills G."/>
            <person name="Bluhm B."/>
            <person name="Cannon C."/>
            <person name="Castanera R."/>
            <person name="Culley D."/>
            <person name="Daum C."/>
            <person name="Ezra D."/>
            <person name="Gonzalez J."/>
            <person name="Henrissat B."/>
            <person name="Kuo A."/>
            <person name="Liang C."/>
            <person name="Lipzen A."/>
            <person name="Lutzoni F."/>
            <person name="Magnuson J."/>
            <person name="Mondo S."/>
            <person name="Nolan M."/>
            <person name="Ohm R."/>
            <person name="Pangilinan J."/>
            <person name="Park H.-J."/>
            <person name="Ramirez L."/>
            <person name="Alfaro M."/>
            <person name="Sun H."/>
            <person name="Tritt A."/>
            <person name="Yoshinaga Y."/>
            <person name="Zwiers L.-H."/>
            <person name="Turgeon B."/>
            <person name="Goodwin S."/>
            <person name="Spatafora J."/>
            <person name="Crous P."/>
            <person name="Grigoriev I."/>
        </authorList>
    </citation>
    <scope>NUCLEOTIDE SEQUENCE</scope>
    <source>
        <strain evidence="1">CBS 122368</strain>
    </source>
</reference>
<dbReference type="GeneID" id="54583057"/>
<dbReference type="Proteomes" id="UP000800094">
    <property type="component" value="Unassembled WGS sequence"/>
</dbReference>
<dbReference type="RefSeq" id="XP_033680097.1">
    <property type="nucleotide sequence ID" value="XM_033829727.1"/>
</dbReference>
<dbReference type="OrthoDB" id="4062651at2759"/>
<protein>
    <recommendedName>
        <fullName evidence="3">Protein kinase domain-containing protein</fullName>
    </recommendedName>
</protein>
<proteinExistence type="predicted"/>
<sequence length="310" mass="35175">MPNNTWFTPYRFPAWKCLSHGPSQGIVYELSETTVVKVPFQYPVSRAVPLDEANEQIYMSLQSFALFNKERAFYDVLAKNPHPNLAQRLQCKQLSGIVLQRFQSLDQAWSLNTKEIHVIWIQQLLSALEWLENLGYTHGDLKVHNMGIDENNRLRLFDFGSVRHRDDEGFYEQVLKDHFALATCIHFLASGVDPLAKANSIAELRRTFSILKGGQGVVEEAARDFEGVIQAGWMGVHRPAASFSQLRKAIASISGQINVNGAHQNDKSCPSLQLACDDLVVEKDTRWMDEEDYRAACKADGFETLDNIWD</sequence>
<evidence type="ECO:0008006" key="3">
    <source>
        <dbReference type="Google" id="ProtNLM"/>
    </source>
</evidence>
<gene>
    <name evidence="1" type="ORF">BU26DRAFT_522218</name>
</gene>
<name>A0A6A6I6D3_9PLEO</name>
<accession>A0A6A6I6D3</accession>
<evidence type="ECO:0000313" key="2">
    <source>
        <dbReference type="Proteomes" id="UP000800094"/>
    </source>
</evidence>
<evidence type="ECO:0000313" key="1">
    <source>
        <dbReference type="EMBL" id="KAF2245093.1"/>
    </source>
</evidence>